<dbReference type="AlphaFoldDB" id="A0A0G1NQS4"/>
<organism evidence="1 2">
    <name type="scientific">Candidatus Azambacteria bacterium GW2011_GWC1_46_13</name>
    <dbReference type="NCBI Taxonomy" id="1618619"/>
    <lineage>
        <taxon>Bacteria</taxon>
        <taxon>Candidatus Azamiibacteriota</taxon>
    </lineage>
</organism>
<evidence type="ECO:0000313" key="2">
    <source>
        <dbReference type="Proteomes" id="UP000034569"/>
    </source>
</evidence>
<sequence>MHNFDHDLIHQLSEKLDSLWRYDMYLENAKGCSRCENMWKALKEKDMEMANLLREEIKLHIGEGKFEYCGECFAKAPKK</sequence>
<comment type="caution">
    <text evidence="1">The sequence shown here is derived from an EMBL/GenBank/DDBJ whole genome shotgun (WGS) entry which is preliminary data.</text>
</comment>
<name>A0A0G1NQS4_9BACT</name>
<proteinExistence type="predicted"/>
<reference evidence="1 2" key="1">
    <citation type="journal article" date="2015" name="Nature">
        <title>rRNA introns, odd ribosomes, and small enigmatic genomes across a large radiation of phyla.</title>
        <authorList>
            <person name="Brown C.T."/>
            <person name="Hug L.A."/>
            <person name="Thomas B.C."/>
            <person name="Sharon I."/>
            <person name="Castelle C.J."/>
            <person name="Singh A."/>
            <person name="Wilkins M.J."/>
            <person name="Williams K.H."/>
            <person name="Banfield J.F."/>
        </authorList>
    </citation>
    <scope>NUCLEOTIDE SEQUENCE [LARGE SCALE GENOMIC DNA]</scope>
</reference>
<dbReference type="Proteomes" id="UP000034569">
    <property type="component" value="Unassembled WGS sequence"/>
</dbReference>
<accession>A0A0G1NQS4</accession>
<gene>
    <name evidence="1" type="ORF">UX33_C0008G0023</name>
</gene>
<evidence type="ECO:0000313" key="1">
    <source>
        <dbReference type="EMBL" id="KKU22647.1"/>
    </source>
</evidence>
<protein>
    <submittedName>
        <fullName evidence="1">Uncharacterized protein</fullName>
    </submittedName>
</protein>
<dbReference type="EMBL" id="LCLU01000008">
    <property type="protein sequence ID" value="KKU22647.1"/>
    <property type="molecule type" value="Genomic_DNA"/>
</dbReference>